<keyword evidence="3" id="KW-0808">Transferase</keyword>
<comment type="caution">
    <text evidence="10">The sequence shown here is derived from an EMBL/GenBank/DDBJ whole genome shotgun (WGS) entry which is preliminary data.</text>
</comment>
<dbReference type="SUPFAM" id="SSF141523">
    <property type="entry name" value="L,D-transpeptidase catalytic domain-like"/>
    <property type="match status" value="1"/>
</dbReference>
<dbReference type="SUPFAM" id="SSF47090">
    <property type="entry name" value="PGBD-like"/>
    <property type="match status" value="1"/>
</dbReference>
<evidence type="ECO:0000259" key="9">
    <source>
        <dbReference type="PROSITE" id="PS52029"/>
    </source>
</evidence>
<accession>Q2CA39</accession>
<dbReference type="Proteomes" id="UP000003635">
    <property type="component" value="Unassembled WGS sequence"/>
</dbReference>
<feature type="active site" description="Proton donor/acceptor" evidence="7">
    <location>
        <position position="286"/>
    </location>
</feature>
<feature type="active site" description="Nucleophile" evidence="7">
    <location>
        <position position="302"/>
    </location>
</feature>
<dbReference type="GO" id="GO:0005576">
    <property type="term" value="C:extracellular region"/>
    <property type="evidence" value="ECO:0007669"/>
    <property type="project" value="TreeGrafter"/>
</dbReference>
<dbReference type="GO" id="GO:0016740">
    <property type="term" value="F:transferase activity"/>
    <property type="evidence" value="ECO:0007669"/>
    <property type="project" value="UniProtKB-KW"/>
</dbReference>
<proteinExistence type="inferred from homology"/>
<keyword evidence="6 7" id="KW-0961">Cell wall biogenesis/degradation</keyword>
<feature type="chain" id="PRO_5004207127" description="L,D-TPase catalytic domain-containing protein" evidence="8">
    <location>
        <begin position="27"/>
        <end position="327"/>
    </location>
</feature>
<evidence type="ECO:0000256" key="1">
    <source>
        <dbReference type="ARBA" id="ARBA00004752"/>
    </source>
</evidence>
<keyword evidence="5 7" id="KW-0573">Peptidoglycan synthesis</keyword>
<evidence type="ECO:0000256" key="2">
    <source>
        <dbReference type="ARBA" id="ARBA00005992"/>
    </source>
</evidence>
<dbReference type="PANTHER" id="PTHR30582:SF30">
    <property type="entry name" value="BLR4375 PROTEIN"/>
    <property type="match status" value="1"/>
</dbReference>
<evidence type="ECO:0000256" key="6">
    <source>
        <dbReference type="ARBA" id="ARBA00023316"/>
    </source>
</evidence>
<dbReference type="GO" id="GO:0008360">
    <property type="term" value="P:regulation of cell shape"/>
    <property type="evidence" value="ECO:0007669"/>
    <property type="project" value="UniProtKB-UniRule"/>
</dbReference>
<dbReference type="HOGENOM" id="CLU_042399_6_0_5"/>
<dbReference type="InterPro" id="IPR036365">
    <property type="entry name" value="PGBD-like_sf"/>
</dbReference>
<dbReference type="InterPro" id="IPR036366">
    <property type="entry name" value="PGBDSf"/>
</dbReference>
<dbReference type="Pfam" id="PF03734">
    <property type="entry name" value="YkuD"/>
    <property type="match status" value="1"/>
</dbReference>
<dbReference type="RefSeq" id="WP_007256078.1">
    <property type="nucleotide sequence ID" value="NZ_CH724108.1"/>
</dbReference>
<dbReference type="GO" id="GO:0071972">
    <property type="term" value="F:peptidoglycan L,D-transpeptidase activity"/>
    <property type="evidence" value="ECO:0007669"/>
    <property type="project" value="TreeGrafter"/>
</dbReference>
<evidence type="ECO:0000256" key="5">
    <source>
        <dbReference type="ARBA" id="ARBA00022984"/>
    </source>
</evidence>
<evidence type="ECO:0000256" key="3">
    <source>
        <dbReference type="ARBA" id="ARBA00022679"/>
    </source>
</evidence>
<dbReference type="InterPro" id="IPR038063">
    <property type="entry name" value="Transpep_catalytic_dom"/>
</dbReference>
<keyword evidence="4 7" id="KW-0133">Cell shape</keyword>
<dbReference type="STRING" id="314256.OG2516_12809"/>
<dbReference type="EMBL" id="AAOT01000062">
    <property type="protein sequence ID" value="EAR49526.1"/>
    <property type="molecule type" value="Genomic_DNA"/>
</dbReference>
<evidence type="ECO:0000313" key="10">
    <source>
        <dbReference type="EMBL" id="EAR49526.1"/>
    </source>
</evidence>
<comment type="pathway">
    <text evidence="1 7">Cell wall biogenesis; peptidoglycan biosynthesis.</text>
</comment>
<dbReference type="AlphaFoldDB" id="Q2CA39"/>
<dbReference type="InterPro" id="IPR005490">
    <property type="entry name" value="LD_TPept_cat_dom"/>
</dbReference>
<organism evidence="10 11">
    <name type="scientific">Oceanicola granulosus (strain ATCC BAA-861 / DSM 15982 / KCTC 12143 / HTCC2516)</name>
    <dbReference type="NCBI Taxonomy" id="314256"/>
    <lineage>
        <taxon>Bacteria</taxon>
        <taxon>Pseudomonadati</taxon>
        <taxon>Pseudomonadota</taxon>
        <taxon>Alphaproteobacteria</taxon>
        <taxon>Rhodobacterales</taxon>
        <taxon>Roseobacteraceae</taxon>
        <taxon>Oceanicola</taxon>
    </lineage>
</organism>
<name>Q2CA39_OCEGH</name>
<comment type="similarity">
    <text evidence="2">Belongs to the YkuD family.</text>
</comment>
<evidence type="ECO:0000256" key="8">
    <source>
        <dbReference type="SAM" id="SignalP"/>
    </source>
</evidence>
<protein>
    <recommendedName>
        <fullName evidence="9">L,D-TPase catalytic domain-containing protein</fullName>
    </recommendedName>
</protein>
<dbReference type="InterPro" id="IPR002477">
    <property type="entry name" value="Peptidoglycan-bd-like"/>
</dbReference>
<evidence type="ECO:0000256" key="7">
    <source>
        <dbReference type="PROSITE-ProRule" id="PRU01373"/>
    </source>
</evidence>
<evidence type="ECO:0000313" key="11">
    <source>
        <dbReference type="Proteomes" id="UP000003635"/>
    </source>
</evidence>
<dbReference type="Gene3D" id="1.10.101.10">
    <property type="entry name" value="PGBD-like superfamily/PGBD"/>
    <property type="match status" value="1"/>
</dbReference>
<dbReference type="eggNOG" id="COG1376">
    <property type="taxonomic scope" value="Bacteria"/>
</dbReference>
<dbReference type="PANTHER" id="PTHR30582">
    <property type="entry name" value="L,D-TRANSPEPTIDASE"/>
    <property type="match status" value="1"/>
</dbReference>
<dbReference type="OrthoDB" id="9787225at2"/>
<keyword evidence="8" id="KW-0732">Signal</keyword>
<sequence>MTAHPRAAAALAATALAAALALPAAAQEPALGPEAIETAEFDGDGLPEGQSALTAKLQVLLDRAAISPGVIDGRKGGMTESALRAFERREGFPEDGALDADVWQALQSDGPALTASYTITEQDHANIVDSLPEDYARLAEMDWLGYTSAAEKIAEDFHMDVDFLQAMNPASSFAVGDEITVMQPAGRQEGEVARIEIDKPNSRLVAYDGSGAVLVNYPVAVGSDQTPSPSGTHEVVAVAVEPTYSYLPDTNFQQGDNDEPLTLPPGPNGPVGLVWIDLSKPTYGLHGTPDPASLFNAQSHGCVRMTNWDALELAHLTGQGVTVEFLE</sequence>
<dbReference type="GO" id="GO:0018104">
    <property type="term" value="P:peptidoglycan-protein cross-linking"/>
    <property type="evidence" value="ECO:0007669"/>
    <property type="project" value="TreeGrafter"/>
</dbReference>
<dbReference type="UniPathway" id="UPA00219"/>
<feature type="domain" description="L,D-TPase catalytic" evidence="9">
    <location>
        <begin position="193"/>
        <end position="326"/>
    </location>
</feature>
<dbReference type="Gene3D" id="2.40.440.10">
    <property type="entry name" value="L,D-transpeptidase catalytic domain-like"/>
    <property type="match status" value="1"/>
</dbReference>
<gene>
    <name evidence="10" type="ORF">OG2516_12809</name>
</gene>
<dbReference type="CDD" id="cd16913">
    <property type="entry name" value="YkuD_like"/>
    <property type="match status" value="1"/>
</dbReference>
<dbReference type="Pfam" id="PF01471">
    <property type="entry name" value="PG_binding_1"/>
    <property type="match status" value="1"/>
</dbReference>
<evidence type="ECO:0000256" key="4">
    <source>
        <dbReference type="ARBA" id="ARBA00022960"/>
    </source>
</evidence>
<dbReference type="InterPro" id="IPR050979">
    <property type="entry name" value="LD-transpeptidase"/>
</dbReference>
<feature type="signal peptide" evidence="8">
    <location>
        <begin position="1"/>
        <end position="26"/>
    </location>
</feature>
<keyword evidence="11" id="KW-1185">Reference proteome</keyword>
<dbReference type="PROSITE" id="PS52029">
    <property type="entry name" value="LD_TPASE"/>
    <property type="match status" value="1"/>
</dbReference>
<reference evidence="10 11" key="1">
    <citation type="journal article" date="2010" name="J. Bacteriol.">
        <title>Genome sequences of Oceanicola granulosus HTCC2516(T) and Oceanicola batsensis HTCC2597(TDelta).</title>
        <authorList>
            <person name="Thrash J.C."/>
            <person name="Cho J.C."/>
            <person name="Vergin K.L."/>
            <person name="Giovannoni S.J."/>
        </authorList>
    </citation>
    <scope>NUCLEOTIDE SEQUENCE [LARGE SCALE GENOMIC DNA]</scope>
    <source>
        <strain evidence="11">ATCC BAA-861 / DSM 15982 / KCTC 12143 / HTCC2516</strain>
    </source>
</reference>
<dbReference type="GO" id="GO:0071555">
    <property type="term" value="P:cell wall organization"/>
    <property type="evidence" value="ECO:0007669"/>
    <property type="project" value="UniProtKB-UniRule"/>
</dbReference>